<evidence type="ECO:0000256" key="1">
    <source>
        <dbReference type="SAM" id="MobiDB-lite"/>
    </source>
</evidence>
<proteinExistence type="predicted"/>
<dbReference type="EMBL" id="CAJGYO010000004">
    <property type="protein sequence ID" value="CAD6224141.1"/>
    <property type="molecule type" value="Genomic_DNA"/>
</dbReference>
<organism evidence="2 3">
    <name type="scientific">Miscanthus lutarioriparius</name>
    <dbReference type="NCBI Taxonomy" id="422564"/>
    <lineage>
        <taxon>Eukaryota</taxon>
        <taxon>Viridiplantae</taxon>
        <taxon>Streptophyta</taxon>
        <taxon>Embryophyta</taxon>
        <taxon>Tracheophyta</taxon>
        <taxon>Spermatophyta</taxon>
        <taxon>Magnoliopsida</taxon>
        <taxon>Liliopsida</taxon>
        <taxon>Poales</taxon>
        <taxon>Poaceae</taxon>
        <taxon>PACMAD clade</taxon>
        <taxon>Panicoideae</taxon>
        <taxon>Andropogonodae</taxon>
        <taxon>Andropogoneae</taxon>
        <taxon>Saccharinae</taxon>
        <taxon>Miscanthus</taxon>
    </lineage>
</organism>
<reference evidence="2" key="1">
    <citation type="submission" date="2020-10" db="EMBL/GenBank/DDBJ databases">
        <authorList>
            <person name="Han B."/>
            <person name="Lu T."/>
            <person name="Zhao Q."/>
            <person name="Huang X."/>
            <person name="Zhao Y."/>
        </authorList>
    </citation>
    <scope>NUCLEOTIDE SEQUENCE</scope>
</reference>
<name>A0A811NHR4_9POAL</name>
<keyword evidence="3" id="KW-1185">Reference proteome</keyword>
<sequence>MSHERRRCLEAAEAAEVQVAAPFLVADSGDDSRTAAMCGGGRGGGGAGRGAVLGHGRRRLSEAQVAAPFLVADSGDVSRLTYFLLRAATGIRRRPSADGGDVLSQGKRRLPSAGRDVRSTTPSFSPSFLVRARDTTPCL</sequence>
<evidence type="ECO:0000313" key="3">
    <source>
        <dbReference type="Proteomes" id="UP000604825"/>
    </source>
</evidence>
<accession>A0A811NHR4</accession>
<feature type="region of interest" description="Disordered" evidence="1">
    <location>
        <begin position="94"/>
        <end position="126"/>
    </location>
</feature>
<dbReference type="AlphaFoldDB" id="A0A811NHR4"/>
<protein>
    <submittedName>
        <fullName evidence="2">Uncharacterized protein</fullName>
    </submittedName>
</protein>
<gene>
    <name evidence="2" type="ORF">NCGR_LOCUS16452</name>
</gene>
<dbReference type="Proteomes" id="UP000604825">
    <property type="component" value="Unassembled WGS sequence"/>
</dbReference>
<evidence type="ECO:0000313" key="2">
    <source>
        <dbReference type="EMBL" id="CAD6224141.1"/>
    </source>
</evidence>
<comment type="caution">
    <text evidence="2">The sequence shown here is derived from an EMBL/GenBank/DDBJ whole genome shotgun (WGS) entry which is preliminary data.</text>
</comment>